<evidence type="ECO:0000256" key="7">
    <source>
        <dbReference type="ARBA" id="ARBA00022912"/>
    </source>
</evidence>
<proteinExistence type="inferred from homology"/>
<reference evidence="12 13" key="1">
    <citation type="journal article" date="2020" name="Nat. Commun.">
        <title>Donkey genomes provide new insights into domestication and selection for coat color.</title>
        <authorList>
            <person name="Wang"/>
            <person name="C."/>
            <person name="Li"/>
            <person name="H."/>
            <person name="Guo"/>
            <person name="Y."/>
            <person name="Huang"/>
            <person name="J."/>
            <person name="Sun"/>
            <person name="Y."/>
            <person name="Min"/>
            <person name="J."/>
            <person name="Wang"/>
            <person name="J."/>
            <person name="Fang"/>
            <person name="X."/>
            <person name="Zhao"/>
            <person name="Z."/>
            <person name="Wang"/>
            <person name="S."/>
            <person name="Zhang"/>
            <person name="Y."/>
            <person name="Liu"/>
            <person name="Q."/>
            <person name="Jiang"/>
            <person name="Q."/>
            <person name="Wang"/>
            <person name="X."/>
            <person name="Guo"/>
            <person name="Y."/>
            <person name="Yang"/>
            <person name="C."/>
            <person name="Wang"/>
            <person name="Y."/>
            <person name="Tian"/>
            <person name="F."/>
            <person name="Zhuang"/>
            <person name="G."/>
            <person name="Fan"/>
            <person name="Y."/>
            <person name="Gao"/>
            <person name="Q."/>
            <person name="Li"/>
            <person name="Y."/>
            <person name="Ju"/>
            <person name="Z."/>
            <person name="Li"/>
            <person name="J."/>
            <person name="Li"/>
            <person name="R."/>
            <person name="Hou"/>
            <person name="M."/>
            <person name="Yang"/>
            <person name="G."/>
            <person name="Liu"/>
            <person name="G."/>
            <person name="Liu"/>
            <person name="W."/>
            <person name="Guo"/>
            <person name="J."/>
            <person name="Pan"/>
            <person name="S."/>
            <person name="Fan"/>
            <person name="G."/>
            <person name="Zhang"/>
            <person name="W."/>
            <person name="Zhang"/>
            <person name="R."/>
            <person name="Yu"/>
            <person name="J."/>
            <person name="Zhang"/>
            <person name="X."/>
            <person name="Yin"/>
            <person name="Q."/>
            <person name="Ji"/>
            <person name="C."/>
            <person name="Jin"/>
            <person name="Y."/>
            <person name="Yue"/>
            <person name="G."/>
            <person name="Liu"/>
            <person name="M."/>
            <person name="Xu"/>
            <person name="J."/>
            <person name="Liu"/>
            <person name="S."/>
            <person name="Jordana"/>
            <person name="J."/>
            <person name="Noce"/>
            <person name="A."/>
            <person name="Amills"/>
            <person name="M."/>
            <person name="Wu"/>
            <person name="D.D."/>
            <person name="Li"/>
            <person name="S."/>
            <person name="Zhou"/>
            <person name="X. and Zhong"/>
            <person name="J."/>
        </authorList>
    </citation>
    <scope>NUCLEOTIDE SEQUENCE [LARGE SCALE GENOMIC DNA]</scope>
</reference>
<dbReference type="InterPro" id="IPR012911">
    <property type="entry name" value="PP2C_C"/>
</dbReference>
<dbReference type="InterPro" id="IPR036580">
    <property type="entry name" value="PP2C_C_sf"/>
</dbReference>
<dbReference type="GO" id="GO:0030145">
    <property type="term" value="F:manganese ion binding"/>
    <property type="evidence" value="ECO:0007669"/>
    <property type="project" value="InterPro"/>
</dbReference>
<feature type="compositionally biased region" description="Polar residues" evidence="10">
    <location>
        <begin position="134"/>
        <end position="150"/>
    </location>
</feature>
<evidence type="ECO:0000313" key="13">
    <source>
        <dbReference type="Proteomes" id="UP000694387"/>
    </source>
</evidence>
<keyword evidence="8" id="KW-0464">Manganese</keyword>
<comment type="catalytic activity">
    <reaction evidence="9">
        <text>O-phospho-L-threonyl-[protein] + H2O = L-threonyl-[protein] + phosphate</text>
        <dbReference type="Rhea" id="RHEA:47004"/>
        <dbReference type="Rhea" id="RHEA-COMP:11060"/>
        <dbReference type="Rhea" id="RHEA-COMP:11605"/>
        <dbReference type="ChEBI" id="CHEBI:15377"/>
        <dbReference type="ChEBI" id="CHEBI:30013"/>
        <dbReference type="ChEBI" id="CHEBI:43474"/>
        <dbReference type="ChEBI" id="CHEBI:61977"/>
        <dbReference type="EC" id="3.1.3.16"/>
    </reaction>
</comment>
<reference evidence="12" key="3">
    <citation type="submission" date="2025-09" db="UniProtKB">
        <authorList>
            <consortium name="Ensembl"/>
        </authorList>
    </citation>
    <scope>IDENTIFICATION</scope>
</reference>
<evidence type="ECO:0000256" key="2">
    <source>
        <dbReference type="ARBA" id="ARBA00006702"/>
    </source>
</evidence>
<comment type="cofactor">
    <cofactor evidence="1">
        <name>Mn(2+)</name>
        <dbReference type="ChEBI" id="CHEBI:29035"/>
    </cofactor>
</comment>
<sequence>MGIVGKLCFQGHWAPCWDIQPCRTRLSFLHLFQGSLDNMTCILVCFPGAPRPHEEAIRKEQELDAVLGRRVAELCSSAQEPPSLNTVFRTLASEDIHDLPPGGGVYCKAAVIADAYSQLCQASGERREKGQNGAGQPTGTHSSSALDLKA</sequence>
<feature type="region of interest" description="Disordered" evidence="10">
    <location>
        <begin position="123"/>
        <end position="150"/>
    </location>
</feature>
<dbReference type="AlphaFoldDB" id="A0A9L0JAU4"/>
<gene>
    <name evidence="12" type="primary">PPM1N</name>
</gene>
<protein>
    <recommendedName>
        <fullName evidence="3">protein-serine/threonine phosphatase</fullName>
        <ecNumber evidence="3">3.1.3.16</ecNumber>
    </recommendedName>
</protein>
<dbReference type="Pfam" id="PF07830">
    <property type="entry name" value="PP2C_C"/>
    <property type="match status" value="1"/>
</dbReference>
<evidence type="ECO:0000256" key="4">
    <source>
        <dbReference type="ARBA" id="ARBA00022723"/>
    </source>
</evidence>
<keyword evidence="7" id="KW-0904">Protein phosphatase</keyword>
<keyword evidence="5" id="KW-0378">Hydrolase</keyword>
<evidence type="ECO:0000256" key="8">
    <source>
        <dbReference type="ARBA" id="ARBA00023211"/>
    </source>
</evidence>
<keyword evidence="4" id="KW-0479">Metal-binding</keyword>
<evidence type="ECO:0000256" key="3">
    <source>
        <dbReference type="ARBA" id="ARBA00013081"/>
    </source>
</evidence>
<dbReference type="FunFam" id="1.10.10.430:FF:000003">
    <property type="entry name" value="probable protein phosphatase 1N isoform X2"/>
    <property type="match status" value="1"/>
</dbReference>
<evidence type="ECO:0000313" key="12">
    <source>
        <dbReference type="Ensembl" id="ENSEASP00005050294.1"/>
    </source>
</evidence>
<accession>A0A9L0JAU4</accession>
<dbReference type="Proteomes" id="UP000694387">
    <property type="component" value="Chromosome 26"/>
</dbReference>
<dbReference type="GO" id="GO:0004722">
    <property type="term" value="F:protein serine/threonine phosphatase activity"/>
    <property type="evidence" value="ECO:0007669"/>
    <property type="project" value="UniProtKB-EC"/>
</dbReference>
<dbReference type="EC" id="3.1.3.16" evidence="3"/>
<reference evidence="12" key="2">
    <citation type="submission" date="2025-08" db="UniProtKB">
        <authorList>
            <consortium name="Ensembl"/>
        </authorList>
    </citation>
    <scope>IDENTIFICATION</scope>
</reference>
<evidence type="ECO:0000256" key="10">
    <source>
        <dbReference type="SAM" id="MobiDB-lite"/>
    </source>
</evidence>
<dbReference type="Ensembl" id="ENSEAST00005060734.1">
    <property type="protein sequence ID" value="ENSEASP00005050294.1"/>
    <property type="gene ID" value="ENSEASG00005037630.1"/>
</dbReference>
<evidence type="ECO:0000256" key="9">
    <source>
        <dbReference type="ARBA" id="ARBA00048336"/>
    </source>
</evidence>
<evidence type="ECO:0000256" key="1">
    <source>
        <dbReference type="ARBA" id="ARBA00001936"/>
    </source>
</evidence>
<keyword evidence="6" id="KW-0460">Magnesium</keyword>
<dbReference type="GeneTree" id="ENSGT00940000162694"/>
<dbReference type="Gene3D" id="1.10.10.430">
    <property type="entry name" value="Phosphatase 2C, C-terminal domain suprefamily"/>
    <property type="match status" value="1"/>
</dbReference>
<keyword evidence="13" id="KW-1185">Reference proteome</keyword>
<evidence type="ECO:0000259" key="11">
    <source>
        <dbReference type="Pfam" id="PF07830"/>
    </source>
</evidence>
<evidence type="ECO:0000256" key="6">
    <source>
        <dbReference type="ARBA" id="ARBA00022842"/>
    </source>
</evidence>
<evidence type="ECO:0000256" key="5">
    <source>
        <dbReference type="ARBA" id="ARBA00022801"/>
    </source>
</evidence>
<name>A0A9L0JAU4_EQUAS</name>
<dbReference type="SUPFAM" id="SSF81601">
    <property type="entry name" value="Protein serine/threonine phosphatase 2C, C-terminal domain"/>
    <property type="match status" value="1"/>
</dbReference>
<dbReference type="GO" id="GO:0000287">
    <property type="term" value="F:magnesium ion binding"/>
    <property type="evidence" value="ECO:0007669"/>
    <property type="project" value="InterPro"/>
</dbReference>
<feature type="domain" description="Protein serine/threonine phosphatase 2C C-terminal" evidence="11">
    <location>
        <begin position="40"/>
        <end position="116"/>
    </location>
</feature>
<organism evidence="12 13">
    <name type="scientific">Equus asinus</name>
    <name type="common">Donkey</name>
    <name type="synonym">Equus africanus asinus</name>
    <dbReference type="NCBI Taxonomy" id="9793"/>
    <lineage>
        <taxon>Eukaryota</taxon>
        <taxon>Metazoa</taxon>
        <taxon>Chordata</taxon>
        <taxon>Craniata</taxon>
        <taxon>Vertebrata</taxon>
        <taxon>Euteleostomi</taxon>
        <taxon>Mammalia</taxon>
        <taxon>Eutheria</taxon>
        <taxon>Laurasiatheria</taxon>
        <taxon>Perissodactyla</taxon>
        <taxon>Equidae</taxon>
        <taxon>Equus</taxon>
    </lineage>
</organism>
<comment type="similarity">
    <text evidence="2">Belongs to the PP2C family.</text>
</comment>